<evidence type="ECO:0000313" key="4">
    <source>
        <dbReference type="Proteomes" id="UP000649617"/>
    </source>
</evidence>
<sequence length="106" mass="11955">MRKGEVANFKVSPEFAHGAEGTEKVPPNSTVSYEIELVAWKPRFDLFSDGAVIKTVVQEGIGWRMPRMKDEVCLSLKVAGLYMSFCLNSLKGGYMEDYIGVYYRGY</sequence>
<protein>
    <recommendedName>
        <fullName evidence="1">peptidylprolyl isomerase</fullName>
        <ecNumber evidence="1">5.2.1.8</ecNumber>
    </recommendedName>
</protein>
<keyword evidence="4" id="KW-1185">Reference proteome</keyword>
<dbReference type="OrthoDB" id="1890564at2759"/>
<dbReference type="SUPFAM" id="SSF54534">
    <property type="entry name" value="FKBP-like"/>
    <property type="match status" value="1"/>
</dbReference>
<dbReference type="InterPro" id="IPR001179">
    <property type="entry name" value="PPIase_FKBP_dom"/>
</dbReference>
<gene>
    <name evidence="3" type="primary">FKBP65</name>
    <name evidence="3" type="ORF">SPIL2461_LOCUS6138</name>
</gene>
<dbReference type="EMBL" id="CAJNIZ010009069">
    <property type="protein sequence ID" value="CAE7275674.1"/>
    <property type="molecule type" value="Genomic_DNA"/>
</dbReference>
<dbReference type="Pfam" id="PF00254">
    <property type="entry name" value="FKBP_C"/>
    <property type="match status" value="1"/>
</dbReference>
<reference evidence="3" key="1">
    <citation type="submission" date="2021-02" db="EMBL/GenBank/DDBJ databases">
        <authorList>
            <person name="Dougan E. K."/>
            <person name="Rhodes N."/>
            <person name="Thang M."/>
            <person name="Chan C."/>
        </authorList>
    </citation>
    <scope>NUCLEOTIDE SEQUENCE</scope>
</reference>
<dbReference type="PROSITE" id="PS50059">
    <property type="entry name" value="FKBP_PPIASE"/>
    <property type="match status" value="1"/>
</dbReference>
<evidence type="ECO:0000313" key="3">
    <source>
        <dbReference type="EMBL" id="CAE7275674.1"/>
    </source>
</evidence>
<organism evidence="3 4">
    <name type="scientific">Symbiodinium pilosum</name>
    <name type="common">Dinoflagellate</name>
    <dbReference type="NCBI Taxonomy" id="2952"/>
    <lineage>
        <taxon>Eukaryota</taxon>
        <taxon>Sar</taxon>
        <taxon>Alveolata</taxon>
        <taxon>Dinophyceae</taxon>
        <taxon>Suessiales</taxon>
        <taxon>Symbiodiniaceae</taxon>
        <taxon>Symbiodinium</taxon>
    </lineage>
</organism>
<dbReference type="AlphaFoldDB" id="A0A812MVG1"/>
<evidence type="ECO:0000256" key="1">
    <source>
        <dbReference type="PROSITE-ProRule" id="PRU00277"/>
    </source>
</evidence>
<dbReference type="InterPro" id="IPR046357">
    <property type="entry name" value="PPIase_dom_sf"/>
</dbReference>
<comment type="catalytic activity">
    <reaction evidence="1">
        <text>[protein]-peptidylproline (omega=180) = [protein]-peptidylproline (omega=0)</text>
        <dbReference type="Rhea" id="RHEA:16237"/>
        <dbReference type="Rhea" id="RHEA-COMP:10747"/>
        <dbReference type="Rhea" id="RHEA-COMP:10748"/>
        <dbReference type="ChEBI" id="CHEBI:83833"/>
        <dbReference type="ChEBI" id="CHEBI:83834"/>
        <dbReference type="EC" id="5.2.1.8"/>
    </reaction>
</comment>
<proteinExistence type="predicted"/>
<evidence type="ECO:0000259" key="2">
    <source>
        <dbReference type="PROSITE" id="PS50059"/>
    </source>
</evidence>
<dbReference type="EC" id="5.2.1.8" evidence="1"/>
<keyword evidence="1" id="KW-0413">Isomerase</keyword>
<comment type="caution">
    <text evidence="3">The sequence shown here is derived from an EMBL/GenBank/DDBJ whole genome shotgun (WGS) entry which is preliminary data.</text>
</comment>
<dbReference type="Gene3D" id="3.10.50.40">
    <property type="match status" value="1"/>
</dbReference>
<accession>A0A812MVG1</accession>
<feature type="domain" description="PPIase FKBP-type" evidence="2">
    <location>
        <begin position="1"/>
        <end position="41"/>
    </location>
</feature>
<keyword evidence="1" id="KW-0697">Rotamase</keyword>
<dbReference type="Proteomes" id="UP000649617">
    <property type="component" value="Unassembled WGS sequence"/>
</dbReference>
<name>A0A812MVG1_SYMPI</name>
<dbReference type="GO" id="GO:0003755">
    <property type="term" value="F:peptidyl-prolyl cis-trans isomerase activity"/>
    <property type="evidence" value="ECO:0007669"/>
    <property type="project" value="UniProtKB-KW"/>
</dbReference>